<feature type="signal peptide" evidence="1">
    <location>
        <begin position="1"/>
        <end position="19"/>
    </location>
</feature>
<accession>A0ABT3GZR2</accession>
<dbReference type="Pfam" id="PF09923">
    <property type="entry name" value="DUF2155"/>
    <property type="match status" value="1"/>
</dbReference>
<gene>
    <name evidence="2" type="ORF">OKW52_12045</name>
</gene>
<sequence length="136" mass="14503">MIRIATALALSLAALPVSAQQVDWRTLGEALHDTRPQGPEMSSGTQAVLRALDKVSGDVEDLPVEVGATTSYGRLTIALTACRFPTENPASDAFAFLQITDTIGAESVFQGWMIASSPALNALDHPRYDVWVLSCS</sequence>
<keyword evidence="1" id="KW-0732">Signal</keyword>
<evidence type="ECO:0000313" key="3">
    <source>
        <dbReference type="Proteomes" id="UP001208938"/>
    </source>
</evidence>
<feature type="chain" id="PRO_5045524866" evidence="1">
    <location>
        <begin position="20"/>
        <end position="136"/>
    </location>
</feature>
<dbReference type="RefSeq" id="WP_264505918.1">
    <property type="nucleotide sequence ID" value="NZ_JAPDFL010000001.1"/>
</dbReference>
<proteinExistence type="predicted"/>
<name>A0ABT3GZR2_9RHOB</name>
<protein>
    <submittedName>
        <fullName evidence="2">DUF2155 domain-containing protein</fullName>
    </submittedName>
</protein>
<dbReference type="EMBL" id="JAPDFL010000001">
    <property type="protein sequence ID" value="MCW1932965.1"/>
    <property type="molecule type" value="Genomic_DNA"/>
</dbReference>
<evidence type="ECO:0000313" key="2">
    <source>
        <dbReference type="EMBL" id="MCW1932965.1"/>
    </source>
</evidence>
<evidence type="ECO:0000256" key="1">
    <source>
        <dbReference type="SAM" id="SignalP"/>
    </source>
</evidence>
<organism evidence="2 3">
    <name type="scientific">Pararhodobacter zhoushanensis</name>
    <dbReference type="NCBI Taxonomy" id="2479545"/>
    <lineage>
        <taxon>Bacteria</taxon>
        <taxon>Pseudomonadati</taxon>
        <taxon>Pseudomonadota</taxon>
        <taxon>Alphaproteobacteria</taxon>
        <taxon>Rhodobacterales</taxon>
        <taxon>Paracoccaceae</taxon>
        <taxon>Pararhodobacter</taxon>
    </lineage>
</organism>
<reference evidence="2 3" key="1">
    <citation type="submission" date="2022-10" db="EMBL/GenBank/DDBJ databases">
        <title>Pararhodobacter sp. nov., isolated from marine algae.</title>
        <authorList>
            <person name="Choi B.J."/>
            <person name="Kim J.M."/>
            <person name="Lee J.K."/>
            <person name="Choi D.G."/>
            <person name="Jeon C.O."/>
        </authorList>
    </citation>
    <scope>NUCLEOTIDE SEQUENCE [LARGE SCALE GENOMIC DNA]</scope>
    <source>
        <strain evidence="2 3">ZQ420</strain>
    </source>
</reference>
<keyword evidence="3" id="KW-1185">Reference proteome</keyword>
<dbReference type="InterPro" id="IPR019225">
    <property type="entry name" value="DUF2155"/>
</dbReference>
<dbReference type="Proteomes" id="UP001208938">
    <property type="component" value="Unassembled WGS sequence"/>
</dbReference>
<comment type="caution">
    <text evidence="2">The sequence shown here is derived from an EMBL/GenBank/DDBJ whole genome shotgun (WGS) entry which is preliminary data.</text>
</comment>